<dbReference type="AlphaFoldDB" id="A0A0A9CNI3"/>
<feature type="transmembrane region" description="Helical" evidence="1">
    <location>
        <begin position="63"/>
        <end position="83"/>
    </location>
</feature>
<sequence length="84" mass="9705">MIQLCQLVLNFLFDGIEFLYEHIIPLLCFIEFLIILFELCPLDHLLLLIKTSIKHQILWRTNLLVLNNPKVCGVVGVIGLLAFQ</sequence>
<feature type="transmembrane region" description="Helical" evidence="1">
    <location>
        <begin position="23"/>
        <end position="42"/>
    </location>
</feature>
<evidence type="ECO:0000313" key="2">
    <source>
        <dbReference type="EMBL" id="JAD77884.1"/>
    </source>
</evidence>
<keyword evidence="1" id="KW-0472">Membrane</keyword>
<proteinExistence type="predicted"/>
<keyword evidence="1" id="KW-1133">Transmembrane helix</keyword>
<evidence type="ECO:0000256" key="1">
    <source>
        <dbReference type="SAM" id="Phobius"/>
    </source>
</evidence>
<name>A0A0A9CNI3_ARUDO</name>
<reference evidence="2" key="1">
    <citation type="submission" date="2014-09" db="EMBL/GenBank/DDBJ databases">
        <authorList>
            <person name="Magalhaes I.L.F."/>
            <person name="Oliveira U."/>
            <person name="Santos F.R."/>
            <person name="Vidigal T.H.D.A."/>
            <person name="Brescovit A.D."/>
            <person name="Santos A.J."/>
        </authorList>
    </citation>
    <scope>NUCLEOTIDE SEQUENCE</scope>
    <source>
        <tissue evidence="2">Shoot tissue taken approximately 20 cm above the soil surface</tissue>
    </source>
</reference>
<organism evidence="2">
    <name type="scientific">Arundo donax</name>
    <name type="common">Giant reed</name>
    <name type="synonym">Donax arundinaceus</name>
    <dbReference type="NCBI Taxonomy" id="35708"/>
    <lineage>
        <taxon>Eukaryota</taxon>
        <taxon>Viridiplantae</taxon>
        <taxon>Streptophyta</taxon>
        <taxon>Embryophyta</taxon>
        <taxon>Tracheophyta</taxon>
        <taxon>Spermatophyta</taxon>
        <taxon>Magnoliopsida</taxon>
        <taxon>Liliopsida</taxon>
        <taxon>Poales</taxon>
        <taxon>Poaceae</taxon>
        <taxon>PACMAD clade</taxon>
        <taxon>Arundinoideae</taxon>
        <taxon>Arundineae</taxon>
        <taxon>Arundo</taxon>
    </lineage>
</organism>
<dbReference type="EMBL" id="GBRH01220011">
    <property type="protein sequence ID" value="JAD77884.1"/>
    <property type="molecule type" value="Transcribed_RNA"/>
</dbReference>
<protein>
    <submittedName>
        <fullName evidence="2">Uncharacterized protein</fullName>
    </submittedName>
</protein>
<reference evidence="2" key="2">
    <citation type="journal article" date="2015" name="Data Brief">
        <title>Shoot transcriptome of the giant reed, Arundo donax.</title>
        <authorList>
            <person name="Barrero R.A."/>
            <person name="Guerrero F.D."/>
            <person name="Moolhuijzen P."/>
            <person name="Goolsby J.A."/>
            <person name="Tidwell J."/>
            <person name="Bellgard S.E."/>
            <person name="Bellgard M.I."/>
        </authorList>
    </citation>
    <scope>NUCLEOTIDE SEQUENCE</scope>
    <source>
        <tissue evidence="2">Shoot tissue taken approximately 20 cm above the soil surface</tissue>
    </source>
</reference>
<accession>A0A0A9CNI3</accession>
<keyword evidence="1" id="KW-0812">Transmembrane</keyword>